<protein>
    <submittedName>
        <fullName evidence="1">DNA-directed RNA polymerase</fullName>
    </submittedName>
</protein>
<keyword evidence="1" id="KW-0804">Transcription</keyword>
<keyword evidence="2" id="KW-1185">Reference proteome</keyword>
<dbReference type="GeneID" id="77935295"/>
<proteinExistence type="predicted"/>
<dbReference type="EMBL" id="MH179480">
    <property type="protein sequence ID" value="AWH15523.1"/>
    <property type="molecule type" value="Genomic_DNA"/>
</dbReference>
<keyword evidence="1" id="KW-0240">DNA-directed RNA polymerase</keyword>
<dbReference type="RefSeq" id="YP_010659327.1">
    <property type="nucleotide sequence ID" value="NC_070866.1"/>
</dbReference>
<accession>A0A2S1PG24</accession>
<dbReference type="Proteomes" id="UP000246250">
    <property type="component" value="Segment"/>
</dbReference>
<reference evidence="1 2" key="1">
    <citation type="submission" date="2018-04" db="EMBL/GenBank/DDBJ databases">
        <title>Complete genome sequences of new Aeromonas and Pseudomonas phages promising in phage therapy dedicated to aquaculture.</title>
        <authorList>
            <person name="Kolsut J."/>
            <person name="Wojcik E."/>
            <person name="Wojtasik A."/>
            <person name="Dastych J."/>
        </authorList>
    </citation>
    <scope>NUCLEOTIDE SEQUENCE [LARGE SCALE GENOMIC DNA]</scope>
</reference>
<evidence type="ECO:0000313" key="1">
    <source>
        <dbReference type="EMBL" id="AWH15523.1"/>
    </source>
</evidence>
<evidence type="ECO:0000313" key="2">
    <source>
        <dbReference type="Proteomes" id="UP000246250"/>
    </source>
</evidence>
<organism evidence="1 2">
    <name type="scientific">Pseudomonas phage 98PfluR60PP</name>
    <dbReference type="NCBI Taxonomy" id="2163965"/>
    <lineage>
        <taxon>Viruses</taxon>
        <taxon>Duplodnaviria</taxon>
        <taxon>Heunggongvirae</taxon>
        <taxon>Uroviricota</taxon>
        <taxon>Caudoviricetes</taxon>
        <taxon>Schitoviridae</taxon>
        <taxon>Littlefixvirus</taxon>
        <taxon>Littlefixvirus 98Pflur60pp</taxon>
    </lineage>
</organism>
<dbReference type="GO" id="GO:0000428">
    <property type="term" value="C:DNA-directed RNA polymerase complex"/>
    <property type="evidence" value="ECO:0007669"/>
    <property type="project" value="UniProtKB-KW"/>
</dbReference>
<dbReference type="InterPro" id="IPR043502">
    <property type="entry name" value="DNA/RNA_pol_sf"/>
</dbReference>
<dbReference type="SUPFAM" id="SSF56672">
    <property type="entry name" value="DNA/RNA polymerases"/>
    <property type="match status" value="1"/>
</dbReference>
<sequence>MKAYSAFEMICIDIANQGWDDKKLFEERIQWTLDNFRRLTVIDTPKKERPLYVKAVMALFDCCRGIAIGHMVGLDATCSGMSIMSVLTKCYNGCYATNLIDPNVRNDAYTMVTDHASENLGGGLIVTRQDAKDATMKGLYGSQAEPKKIFGEDTPELAAFYVGLTKTAPGAVELLGDLRHAWRAGALFHAWTLPDCYRAHVKVMVMQEARIEVDELDHSTFTHIFYVNEGTQGDLKLIANVTHSFDAYLLRCLVRRCNYNEARIIKSDAILVAEAQARRAGKSYELVMEEAETIEDNLIERWFSSGVPDARLLDYLTKVGVKFMSDLHIKQMIRIANEMLSYPSFPVVTVHDEFKCHPNNSTQMRKHYVSILADLARGSALEDVYEQITGDVPTYSGGMDGDELAELILESNYAIS</sequence>
<dbReference type="KEGG" id="vg:77935295"/>
<name>A0A2S1PG24_9CAUD</name>